<feature type="region of interest" description="Disordered" evidence="1">
    <location>
        <begin position="1"/>
        <end position="38"/>
    </location>
</feature>
<gene>
    <name evidence="2" type="ORF">M9458_009443</name>
</gene>
<feature type="non-terminal residue" evidence="2">
    <location>
        <position position="61"/>
    </location>
</feature>
<evidence type="ECO:0000313" key="2">
    <source>
        <dbReference type="EMBL" id="KAL0195871.1"/>
    </source>
</evidence>
<organism evidence="2 3">
    <name type="scientific">Cirrhinus mrigala</name>
    <name type="common">Mrigala</name>
    <dbReference type="NCBI Taxonomy" id="683832"/>
    <lineage>
        <taxon>Eukaryota</taxon>
        <taxon>Metazoa</taxon>
        <taxon>Chordata</taxon>
        <taxon>Craniata</taxon>
        <taxon>Vertebrata</taxon>
        <taxon>Euteleostomi</taxon>
        <taxon>Actinopterygii</taxon>
        <taxon>Neopterygii</taxon>
        <taxon>Teleostei</taxon>
        <taxon>Ostariophysi</taxon>
        <taxon>Cypriniformes</taxon>
        <taxon>Cyprinidae</taxon>
        <taxon>Labeoninae</taxon>
        <taxon>Labeonini</taxon>
        <taxon>Cirrhinus</taxon>
    </lineage>
</organism>
<sequence>MEQLHLQRSELDRLGSGELSRLNQALEDERRRAGEQEEKVMAELKDRDAQMDRYKQELEML</sequence>
<accession>A0ABD0RDK5</accession>
<keyword evidence="3" id="KW-1185">Reference proteome</keyword>
<name>A0ABD0RDK5_CIRMR</name>
<feature type="compositionally biased region" description="Basic and acidic residues" evidence="1">
    <location>
        <begin position="27"/>
        <end position="38"/>
    </location>
</feature>
<proteinExistence type="predicted"/>
<dbReference type="AlphaFoldDB" id="A0ABD0RDK5"/>
<reference evidence="2 3" key="1">
    <citation type="submission" date="2024-05" db="EMBL/GenBank/DDBJ databases">
        <title>Genome sequencing and assembly of Indian major carp, Cirrhinus mrigala (Hamilton, 1822).</title>
        <authorList>
            <person name="Mohindra V."/>
            <person name="Chowdhury L.M."/>
            <person name="Lal K."/>
            <person name="Jena J.K."/>
        </authorList>
    </citation>
    <scope>NUCLEOTIDE SEQUENCE [LARGE SCALE GENOMIC DNA]</scope>
    <source>
        <strain evidence="2">CM1030</strain>
        <tissue evidence="2">Blood</tissue>
    </source>
</reference>
<dbReference type="EMBL" id="JAMKFB020000004">
    <property type="protein sequence ID" value="KAL0195871.1"/>
    <property type="molecule type" value="Genomic_DNA"/>
</dbReference>
<protein>
    <submittedName>
        <fullName evidence="2">Uncharacterized protein</fullName>
    </submittedName>
</protein>
<feature type="compositionally biased region" description="Basic and acidic residues" evidence="1">
    <location>
        <begin position="1"/>
        <end position="15"/>
    </location>
</feature>
<evidence type="ECO:0000256" key="1">
    <source>
        <dbReference type="SAM" id="MobiDB-lite"/>
    </source>
</evidence>
<evidence type="ECO:0000313" key="3">
    <source>
        <dbReference type="Proteomes" id="UP001529510"/>
    </source>
</evidence>
<comment type="caution">
    <text evidence="2">The sequence shown here is derived from an EMBL/GenBank/DDBJ whole genome shotgun (WGS) entry which is preliminary data.</text>
</comment>
<dbReference type="Proteomes" id="UP001529510">
    <property type="component" value="Unassembled WGS sequence"/>
</dbReference>